<dbReference type="STRING" id="1388748.GCA_000463155_03679"/>
<dbReference type="GO" id="GO:0009288">
    <property type="term" value="C:bacterial-type flagellum"/>
    <property type="evidence" value="ECO:0007669"/>
    <property type="project" value="UniProtKB-SubCell"/>
</dbReference>
<dbReference type="OrthoDB" id="9796789at2"/>
<dbReference type="PRINTS" id="PR00207">
    <property type="entry name" value="FLAGELLIN"/>
</dbReference>
<sequence length="484" mass="51090">MININTNLYAEKTRINQTKAESALSQAMERLSSGMRINGARDDAAGQAIANRMTANLRADSAVSRGIDDGISLSQTAEGGLASISDLLIRAKTLAVQAATGTLSLEDRVSIQKEFEAISATINHISNNTEIFGKYPLATDNPELPPLMHGDVPPLSVKFPTQATDYNFTSGIVPLAYVPAGATNVVITINSLGLDDDLQLFTRDGKHIVGTPINDANPDFTWVSKGITDNATADAKFVNEANGFLPGASYDDSGLTQGGPIWVFNGGATATLNGLTIRYSGDTDRYEDATNGGFNDGQNGAQMQERIRLLGTVPEDLIVMVVGNGSFSSNLTWGSLPEPTQAPAKPPRASAPVEIVTSANFGDEMTKKTIAPTPADTKTLGISKSRLDPADEASKALGALDKALEKVSSYRGEYGSLINTFESAKSTLAQSTLATTAARSRIEDADYALEVSQMSRAQILSQAGNAVLVQANQMPEVALTLLKG</sequence>
<dbReference type="Gene3D" id="1.20.1330.10">
    <property type="entry name" value="f41 fragment of flagellin, N-terminal domain"/>
    <property type="match status" value="2"/>
</dbReference>
<evidence type="ECO:0000313" key="7">
    <source>
        <dbReference type="EMBL" id="PSN07277.1"/>
    </source>
</evidence>
<keyword evidence="7" id="KW-0969">Cilium</keyword>
<dbReference type="AlphaFoldDB" id="A0A2P8VIC7"/>
<organism evidence="7 8">
    <name type="scientific">Siccibacter turicensis</name>
    <dbReference type="NCBI Taxonomy" id="357233"/>
    <lineage>
        <taxon>Bacteria</taxon>
        <taxon>Pseudomonadati</taxon>
        <taxon>Pseudomonadota</taxon>
        <taxon>Gammaproteobacteria</taxon>
        <taxon>Enterobacterales</taxon>
        <taxon>Enterobacteriaceae</taxon>
        <taxon>Siccibacter</taxon>
    </lineage>
</organism>
<dbReference type="EMBL" id="PYEP01000005">
    <property type="protein sequence ID" value="PSN07277.1"/>
    <property type="molecule type" value="Genomic_DNA"/>
</dbReference>
<proteinExistence type="inferred from homology"/>
<feature type="domain" description="Flagellin C-terminal" evidence="6">
    <location>
        <begin position="398"/>
        <end position="482"/>
    </location>
</feature>
<evidence type="ECO:0000259" key="6">
    <source>
        <dbReference type="Pfam" id="PF00700"/>
    </source>
</evidence>
<dbReference type="SUPFAM" id="SSF64518">
    <property type="entry name" value="Phase 1 flagellin"/>
    <property type="match status" value="1"/>
</dbReference>
<evidence type="ECO:0000256" key="3">
    <source>
        <dbReference type="ARBA" id="ARBA00023143"/>
    </source>
</evidence>
<dbReference type="Pfam" id="PF00700">
    <property type="entry name" value="Flagellin_C"/>
    <property type="match status" value="1"/>
</dbReference>
<comment type="similarity">
    <text evidence="1 4">Belongs to the bacterial flagellin family.</text>
</comment>
<gene>
    <name evidence="7" type="ORF">C7G83_13580</name>
</gene>
<comment type="subcellular location">
    <subcellularLocation>
        <location evidence="4">Secreted</location>
    </subcellularLocation>
    <subcellularLocation>
        <location evidence="4">Bacterial flagellum</location>
    </subcellularLocation>
</comment>
<feature type="domain" description="Flagellin N-terminal" evidence="5">
    <location>
        <begin position="4"/>
        <end position="138"/>
    </location>
</feature>
<keyword evidence="2 4" id="KW-0964">Secreted</keyword>
<dbReference type="Proteomes" id="UP000240212">
    <property type="component" value="Unassembled WGS sequence"/>
</dbReference>
<name>A0A2P8VIC7_9ENTR</name>
<dbReference type="InterPro" id="IPR001029">
    <property type="entry name" value="Flagellin_N"/>
</dbReference>
<dbReference type="Pfam" id="PF00669">
    <property type="entry name" value="Flagellin_N"/>
    <property type="match status" value="1"/>
</dbReference>
<dbReference type="InterPro" id="IPR001492">
    <property type="entry name" value="Flagellin"/>
</dbReference>
<dbReference type="PANTHER" id="PTHR42792:SF2">
    <property type="entry name" value="FLAGELLIN"/>
    <property type="match status" value="1"/>
</dbReference>
<keyword evidence="7" id="KW-0282">Flagellum</keyword>
<protein>
    <recommendedName>
        <fullName evidence="4">Flagellin</fullName>
    </recommendedName>
</protein>
<evidence type="ECO:0000259" key="5">
    <source>
        <dbReference type="Pfam" id="PF00669"/>
    </source>
</evidence>
<dbReference type="GO" id="GO:0005576">
    <property type="term" value="C:extracellular region"/>
    <property type="evidence" value="ECO:0007669"/>
    <property type="project" value="UniProtKB-SubCell"/>
</dbReference>
<evidence type="ECO:0000313" key="8">
    <source>
        <dbReference type="Proteomes" id="UP000240212"/>
    </source>
</evidence>
<keyword evidence="7" id="KW-0966">Cell projection</keyword>
<reference evidence="7 8" key="1">
    <citation type="submission" date="2018-03" db="EMBL/GenBank/DDBJ databases">
        <title>Draft genome sequence of the first documented clinical Siccibacter turicensis isolate in Austria.</title>
        <authorList>
            <person name="Lepuschitz S."/>
            <person name="Pekard-Amenitsch S."/>
            <person name="Haunold R."/>
            <person name="Schill S."/>
            <person name="Mach R."/>
            <person name="Allerberger F."/>
            <person name="Ruppitsch W."/>
            <person name="Forsythe S.J."/>
        </authorList>
    </citation>
    <scope>NUCLEOTIDE SEQUENCE [LARGE SCALE GENOMIC DNA]</scope>
    <source>
        <strain evidence="7 8">6100069499-17</strain>
    </source>
</reference>
<dbReference type="InterPro" id="IPR046358">
    <property type="entry name" value="Flagellin_C"/>
</dbReference>
<keyword evidence="3 4" id="KW-0975">Bacterial flagellum</keyword>
<dbReference type="GO" id="GO:0005198">
    <property type="term" value="F:structural molecule activity"/>
    <property type="evidence" value="ECO:0007669"/>
    <property type="project" value="UniProtKB-UniRule"/>
</dbReference>
<comment type="function">
    <text evidence="4">Flagellin is the subunit protein which polymerizes to form the filaments of bacterial flagella.</text>
</comment>
<keyword evidence="8" id="KW-1185">Reference proteome</keyword>
<evidence type="ECO:0000256" key="4">
    <source>
        <dbReference type="RuleBase" id="RU362073"/>
    </source>
</evidence>
<dbReference type="Gene3D" id="1.20.120.340">
    <property type="entry name" value="Flagellar protein FliS"/>
    <property type="match status" value="1"/>
</dbReference>
<evidence type="ECO:0000256" key="2">
    <source>
        <dbReference type="ARBA" id="ARBA00022525"/>
    </source>
</evidence>
<dbReference type="RefSeq" id="WP_106877634.1">
    <property type="nucleotide sequence ID" value="NZ_JAXCWX010000006.1"/>
</dbReference>
<dbReference type="PANTHER" id="PTHR42792">
    <property type="entry name" value="FLAGELLIN"/>
    <property type="match status" value="1"/>
</dbReference>
<comment type="caution">
    <text evidence="7">The sequence shown here is derived from an EMBL/GenBank/DDBJ whole genome shotgun (WGS) entry which is preliminary data.</text>
</comment>
<accession>A0A2P8VIC7</accession>
<evidence type="ECO:0000256" key="1">
    <source>
        <dbReference type="ARBA" id="ARBA00005709"/>
    </source>
</evidence>